<reference evidence="1" key="1">
    <citation type="journal article" date="2019" name="Sci. Rep.">
        <title>Draft genome of Tanacetum cinerariifolium, the natural source of mosquito coil.</title>
        <authorList>
            <person name="Yamashiro T."/>
            <person name="Shiraishi A."/>
            <person name="Satake H."/>
            <person name="Nakayama K."/>
        </authorList>
    </citation>
    <scope>NUCLEOTIDE SEQUENCE</scope>
</reference>
<dbReference type="EMBL" id="BKCJ010167693">
    <property type="protein sequence ID" value="GEY30605.1"/>
    <property type="molecule type" value="Genomic_DNA"/>
</dbReference>
<name>A0A699HHG1_TANCI</name>
<dbReference type="AlphaFoldDB" id="A0A699HHG1"/>
<organism evidence="1">
    <name type="scientific">Tanacetum cinerariifolium</name>
    <name type="common">Dalmatian daisy</name>
    <name type="synonym">Chrysanthemum cinerariifolium</name>
    <dbReference type="NCBI Taxonomy" id="118510"/>
    <lineage>
        <taxon>Eukaryota</taxon>
        <taxon>Viridiplantae</taxon>
        <taxon>Streptophyta</taxon>
        <taxon>Embryophyta</taxon>
        <taxon>Tracheophyta</taxon>
        <taxon>Spermatophyta</taxon>
        <taxon>Magnoliopsida</taxon>
        <taxon>eudicotyledons</taxon>
        <taxon>Gunneridae</taxon>
        <taxon>Pentapetalae</taxon>
        <taxon>asterids</taxon>
        <taxon>campanulids</taxon>
        <taxon>Asterales</taxon>
        <taxon>Asteraceae</taxon>
        <taxon>Asteroideae</taxon>
        <taxon>Anthemideae</taxon>
        <taxon>Anthemidinae</taxon>
        <taxon>Tanacetum</taxon>
    </lineage>
</organism>
<sequence>DIELHFILTHYQVADIFTKPLDEPTFKILIVELVLCLEYETVAPRVSTLEGYDIQVVGEVPVVAVDWWLSVAGLQSASMVVVHLKGHFDMLALSFSFVISEAYGPYTRIGGLSITLFGPSGQVFGDVVARLLVDAI</sequence>
<accession>A0A699HHG1</accession>
<feature type="non-terminal residue" evidence="1">
    <location>
        <position position="1"/>
    </location>
</feature>
<proteinExistence type="predicted"/>
<comment type="caution">
    <text evidence="1">The sequence shown here is derived from an EMBL/GenBank/DDBJ whole genome shotgun (WGS) entry which is preliminary data.</text>
</comment>
<evidence type="ECO:0000313" key="1">
    <source>
        <dbReference type="EMBL" id="GEY30605.1"/>
    </source>
</evidence>
<protein>
    <submittedName>
        <fullName evidence="1">AT-hook motif nuclear-localized protein 10</fullName>
    </submittedName>
</protein>
<gene>
    <name evidence="1" type="ORF">Tci_402579</name>
</gene>